<keyword evidence="3" id="KW-1185">Reference proteome</keyword>
<sequence>MRREKTTDGSRWQAITSPEVAACSPLPPFPPPVLLHPPSHTRPHPYPSCQATLTQPSTVSTHITPPHSS</sequence>
<feature type="compositionally biased region" description="Polar residues" evidence="1">
    <location>
        <begin position="49"/>
        <end position="69"/>
    </location>
</feature>
<dbReference type="AlphaFoldDB" id="A0AAE1P5U1"/>
<feature type="region of interest" description="Disordered" evidence="1">
    <location>
        <begin position="31"/>
        <end position="69"/>
    </location>
</feature>
<protein>
    <submittedName>
        <fullName evidence="2">Uncharacterized protein</fullName>
    </submittedName>
</protein>
<comment type="caution">
    <text evidence="2">The sequence shown here is derived from an EMBL/GenBank/DDBJ whole genome shotgun (WGS) entry which is preliminary data.</text>
</comment>
<evidence type="ECO:0000256" key="1">
    <source>
        <dbReference type="SAM" id="MobiDB-lite"/>
    </source>
</evidence>
<evidence type="ECO:0000313" key="3">
    <source>
        <dbReference type="Proteomes" id="UP001292094"/>
    </source>
</evidence>
<reference evidence="2" key="1">
    <citation type="submission" date="2023-11" db="EMBL/GenBank/DDBJ databases">
        <title>Genome assemblies of two species of porcelain crab, Petrolisthes cinctipes and Petrolisthes manimaculis (Anomura: Porcellanidae).</title>
        <authorList>
            <person name="Angst P."/>
        </authorList>
    </citation>
    <scope>NUCLEOTIDE SEQUENCE</scope>
    <source>
        <strain evidence="2">PB745_02</strain>
        <tissue evidence="2">Gill</tissue>
    </source>
</reference>
<name>A0AAE1P5U1_9EUCA</name>
<proteinExistence type="predicted"/>
<dbReference type="EMBL" id="JAWZYT010002755">
    <property type="protein sequence ID" value="KAK4302293.1"/>
    <property type="molecule type" value="Genomic_DNA"/>
</dbReference>
<gene>
    <name evidence="2" type="ORF">Pmani_025618</name>
</gene>
<dbReference type="Proteomes" id="UP001292094">
    <property type="component" value="Unassembled WGS sequence"/>
</dbReference>
<organism evidence="2 3">
    <name type="scientific">Petrolisthes manimaculis</name>
    <dbReference type="NCBI Taxonomy" id="1843537"/>
    <lineage>
        <taxon>Eukaryota</taxon>
        <taxon>Metazoa</taxon>
        <taxon>Ecdysozoa</taxon>
        <taxon>Arthropoda</taxon>
        <taxon>Crustacea</taxon>
        <taxon>Multicrustacea</taxon>
        <taxon>Malacostraca</taxon>
        <taxon>Eumalacostraca</taxon>
        <taxon>Eucarida</taxon>
        <taxon>Decapoda</taxon>
        <taxon>Pleocyemata</taxon>
        <taxon>Anomura</taxon>
        <taxon>Galatheoidea</taxon>
        <taxon>Porcellanidae</taxon>
        <taxon>Petrolisthes</taxon>
    </lineage>
</organism>
<accession>A0AAE1P5U1</accession>
<evidence type="ECO:0000313" key="2">
    <source>
        <dbReference type="EMBL" id="KAK4302293.1"/>
    </source>
</evidence>